<evidence type="ECO:0000313" key="2">
    <source>
        <dbReference type="EMBL" id="QIG78356.1"/>
    </source>
</evidence>
<sequence>MTQSEDPSAGPAAPRPIDSGLKGACPRCGAKTLFASVAKYADKCSTCGLDYDQFNVGDGPVVFLTLGIGTLVTVLAIIVELSFAPPFWVHAVLWIPLTAILVVGTLHFAKGLLLALEYRNKAAEGRIARDE</sequence>
<evidence type="ECO:0000313" key="3">
    <source>
        <dbReference type="Proteomes" id="UP000501568"/>
    </source>
</evidence>
<organism evidence="2 3">
    <name type="scientific">Stakelama tenebrarum</name>
    <dbReference type="NCBI Taxonomy" id="2711215"/>
    <lineage>
        <taxon>Bacteria</taxon>
        <taxon>Pseudomonadati</taxon>
        <taxon>Pseudomonadota</taxon>
        <taxon>Alphaproteobacteria</taxon>
        <taxon>Sphingomonadales</taxon>
        <taxon>Sphingomonadaceae</taxon>
        <taxon>Stakelama</taxon>
    </lineage>
</organism>
<dbReference type="KEGG" id="spzr:G5C33_00125"/>
<dbReference type="Proteomes" id="UP000501568">
    <property type="component" value="Chromosome"/>
</dbReference>
<dbReference type="EMBL" id="CP049109">
    <property type="protein sequence ID" value="QIG78356.1"/>
    <property type="molecule type" value="Genomic_DNA"/>
</dbReference>
<accession>A0A6G6Y1A7</accession>
<gene>
    <name evidence="2" type="ORF">G5C33_00125</name>
</gene>
<name>A0A6G6Y1A7_9SPHN</name>
<dbReference type="InterPro" id="IPR009325">
    <property type="entry name" value="DUF983"/>
</dbReference>
<evidence type="ECO:0000256" key="1">
    <source>
        <dbReference type="SAM" id="Phobius"/>
    </source>
</evidence>
<feature type="transmembrane region" description="Helical" evidence="1">
    <location>
        <begin position="61"/>
        <end position="81"/>
    </location>
</feature>
<reference evidence="2 3" key="1">
    <citation type="submission" date="2020-02" db="EMBL/GenBank/DDBJ databases">
        <authorList>
            <person name="Zheng R.K."/>
            <person name="Sun C.M."/>
        </authorList>
    </citation>
    <scope>NUCLEOTIDE SEQUENCE [LARGE SCALE GENOMIC DNA]</scope>
    <source>
        <strain evidence="3">zrk23</strain>
    </source>
</reference>
<dbReference type="Pfam" id="PF06170">
    <property type="entry name" value="DUF983"/>
    <property type="match status" value="1"/>
</dbReference>
<keyword evidence="1" id="KW-0812">Transmembrane</keyword>
<proteinExistence type="predicted"/>
<keyword evidence="1" id="KW-0472">Membrane</keyword>
<dbReference type="AlphaFoldDB" id="A0A6G6Y1A7"/>
<feature type="transmembrane region" description="Helical" evidence="1">
    <location>
        <begin position="87"/>
        <end position="109"/>
    </location>
</feature>
<dbReference type="RefSeq" id="WP_165325355.1">
    <property type="nucleotide sequence ID" value="NZ_CP049109.1"/>
</dbReference>
<keyword evidence="3" id="KW-1185">Reference proteome</keyword>
<keyword evidence="1" id="KW-1133">Transmembrane helix</keyword>
<protein>
    <submittedName>
        <fullName evidence="2">DUF983 domain-containing protein</fullName>
    </submittedName>
</protein>